<sequence>MAGKHWVQHFAARNTLSLRAPEKCSLGRAIGFNKVQCQRLFENFKIVYEKLKRPPHRIFSMDETGLSTVPNKLPNVYAYKGKKTVSNVVSGERGQLVTAVCCMSAGGTWVPPGLIFSRKRMKEELFFGAPPGTLKMISDSDFVPSEVTDSPHLELAQETQSEIESSVEESSSDDDCTLAEVRNTIIKENLKLTEEKQSTIPEPQSSDVTKSTAYFKAAPKELSEPGVIGETAGIIGIYGRFTFTDMLRLTEMPTTYKRKYGERAKWSADSLRNAIECVQNRTMGVNEAARQFGIPKTALKDRIKKGDAIKQHRLKKCFFVNIK</sequence>
<dbReference type="GO" id="GO:0005634">
    <property type="term" value="C:nucleus"/>
    <property type="evidence" value="ECO:0007669"/>
    <property type="project" value="UniProtKB-SubCell"/>
</dbReference>
<dbReference type="EMBL" id="CAKOFQ010006732">
    <property type="protein sequence ID" value="CAH1966258.1"/>
    <property type="molecule type" value="Genomic_DNA"/>
</dbReference>
<protein>
    <recommendedName>
        <fullName evidence="3">HTH psq-type domain-containing protein</fullName>
    </recommendedName>
</protein>
<evidence type="ECO:0000313" key="4">
    <source>
        <dbReference type="EMBL" id="CAH1966258.1"/>
    </source>
</evidence>
<dbReference type="Gene3D" id="1.10.10.60">
    <property type="entry name" value="Homeodomain-like"/>
    <property type="match status" value="1"/>
</dbReference>
<comment type="subcellular location">
    <subcellularLocation>
        <location evidence="1">Nucleus</location>
    </subcellularLocation>
</comment>
<name>A0A9P0P2K5_ACAOB</name>
<gene>
    <name evidence="4" type="ORF">ACAOBT_LOCUS6738</name>
</gene>
<feature type="region of interest" description="Disordered" evidence="2">
    <location>
        <begin position="156"/>
        <end position="175"/>
    </location>
</feature>
<dbReference type="InterPro" id="IPR007889">
    <property type="entry name" value="HTH_Psq"/>
</dbReference>
<reference evidence="4" key="1">
    <citation type="submission" date="2022-03" db="EMBL/GenBank/DDBJ databases">
        <authorList>
            <person name="Sayadi A."/>
        </authorList>
    </citation>
    <scope>NUCLEOTIDE SEQUENCE</scope>
</reference>
<dbReference type="AlphaFoldDB" id="A0A9P0P2K5"/>
<evidence type="ECO:0000313" key="5">
    <source>
        <dbReference type="Proteomes" id="UP001152888"/>
    </source>
</evidence>
<evidence type="ECO:0000256" key="2">
    <source>
        <dbReference type="SAM" id="MobiDB-lite"/>
    </source>
</evidence>
<dbReference type="GO" id="GO:0003677">
    <property type="term" value="F:DNA binding"/>
    <property type="evidence" value="ECO:0007669"/>
    <property type="project" value="InterPro"/>
</dbReference>
<dbReference type="Pfam" id="PF05225">
    <property type="entry name" value="HTH_psq"/>
    <property type="match status" value="1"/>
</dbReference>
<dbReference type="PANTHER" id="PTHR19303:SF74">
    <property type="entry name" value="POGO TRANSPOSABLE ELEMENT WITH KRAB DOMAIN"/>
    <property type="match status" value="1"/>
</dbReference>
<keyword evidence="5" id="KW-1185">Reference proteome</keyword>
<feature type="domain" description="HTH psq-type" evidence="3">
    <location>
        <begin position="269"/>
        <end position="306"/>
    </location>
</feature>
<dbReference type="OrthoDB" id="6777587at2759"/>
<proteinExistence type="predicted"/>
<dbReference type="SUPFAM" id="SSF46689">
    <property type="entry name" value="Homeodomain-like"/>
    <property type="match status" value="1"/>
</dbReference>
<evidence type="ECO:0000256" key="1">
    <source>
        <dbReference type="ARBA" id="ARBA00004123"/>
    </source>
</evidence>
<dbReference type="Proteomes" id="UP001152888">
    <property type="component" value="Unassembled WGS sequence"/>
</dbReference>
<evidence type="ECO:0000259" key="3">
    <source>
        <dbReference type="Pfam" id="PF05225"/>
    </source>
</evidence>
<dbReference type="InterPro" id="IPR050863">
    <property type="entry name" value="CenT-Element_Derived"/>
</dbReference>
<accession>A0A9P0P2K5</accession>
<dbReference type="InterPro" id="IPR009057">
    <property type="entry name" value="Homeodomain-like_sf"/>
</dbReference>
<organism evidence="4 5">
    <name type="scientific">Acanthoscelides obtectus</name>
    <name type="common">Bean weevil</name>
    <name type="synonym">Bruchus obtectus</name>
    <dbReference type="NCBI Taxonomy" id="200917"/>
    <lineage>
        <taxon>Eukaryota</taxon>
        <taxon>Metazoa</taxon>
        <taxon>Ecdysozoa</taxon>
        <taxon>Arthropoda</taxon>
        <taxon>Hexapoda</taxon>
        <taxon>Insecta</taxon>
        <taxon>Pterygota</taxon>
        <taxon>Neoptera</taxon>
        <taxon>Endopterygota</taxon>
        <taxon>Coleoptera</taxon>
        <taxon>Polyphaga</taxon>
        <taxon>Cucujiformia</taxon>
        <taxon>Chrysomeloidea</taxon>
        <taxon>Chrysomelidae</taxon>
        <taxon>Bruchinae</taxon>
        <taxon>Bruchini</taxon>
        <taxon>Acanthoscelides</taxon>
    </lineage>
</organism>
<feature type="compositionally biased region" description="Acidic residues" evidence="2">
    <location>
        <begin position="165"/>
        <end position="175"/>
    </location>
</feature>
<comment type="caution">
    <text evidence="4">The sequence shown here is derived from an EMBL/GenBank/DDBJ whole genome shotgun (WGS) entry which is preliminary data.</text>
</comment>
<dbReference type="PANTHER" id="PTHR19303">
    <property type="entry name" value="TRANSPOSON"/>
    <property type="match status" value="1"/>
</dbReference>